<evidence type="ECO:0000313" key="2">
    <source>
        <dbReference type="EMBL" id="RBO83630.1"/>
    </source>
</evidence>
<dbReference type="STRING" id="1210090.GCA_001613185_04161"/>
<keyword evidence="3" id="KW-1185">Reference proteome</keyword>
<dbReference type="SUPFAM" id="SSF53474">
    <property type="entry name" value="alpha/beta-Hydrolases"/>
    <property type="match status" value="1"/>
</dbReference>
<dbReference type="InterPro" id="IPR002925">
    <property type="entry name" value="Dienelactn_hydro"/>
</dbReference>
<gene>
    <name evidence="2" type="ORF">DFR74_11854</name>
</gene>
<dbReference type="RefSeq" id="WP_067510866.1">
    <property type="nucleotide sequence ID" value="NZ_CP107943.1"/>
</dbReference>
<dbReference type="InterPro" id="IPR051049">
    <property type="entry name" value="Dienelactone_hydrolase-like"/>
</dbReference>
<dbReference type="AlphaFoldDB" id="A0A366D0M2"/>
<organism evidence="2 3">
    <name type="scientific">Nocardia puris</name>
    <dbReference type="NCBI Taxonomy" id="208602"/>
    <lineage>
        <taxon>Bacteria</taxon>
        <taxon>Bacillati</taxon>
        <taxon>Actinomycetota</taxon>
        <taxon>Actinomycetes</taxon>
        <taxon>Mycobacteriales</taxon>
        <taxon>Nocardiaceae</taxon>
        <taxon>Nocardia</taxon>
    </lineage>
</organism>
<dbReference type="Gene3D" id="3.40.50.1820">
    <property type="entry name" value="alpha/beta hydrolase"/>
    <property type="match status" value="1"/>
</dbReference>
<protein>
    <submittedName>
        <fullName evidence="2">Carboxymethylenebutenolidase</fullName>
    </submittedName>
</protein>
<evidence type="ECO:0000313" key="3">
    <source>
        <dbReference type="Proteomes" id="UP000252586"/>
    </source>
</evidence>
<dbReference type="Pfam" id="PF01738">
    <property type="entry name" value="DLH"/>
    <property type="match status" value="1"/>
</dbReference>
<proteinExistence type="predicted"/>
<dbReference type="InterPro" id="IPR029058">
    <property type="entry name" value="AB_hydrolase_fold"/>
</dbReference>
<comment type="caution">
    <text evidence="2">The sequence shown here is derived from an EMBL/GenBank/DDBJ whole genome shotgun (WGS) entry which is preliminary data.</text>
</comment>
<sequence>MPHAVTFRTLDVPALDGAADAYLARPDDGTAHPGVLLIMDAFGLRPRLGEMAEEIAARGYTVLAPNVFYRTGRAPVLPMPDPAVEGAHAAFFAALGPAREALTPDRAIGDIGRYLDWLDASEFVAPGPLAVTGYCMGGRLALRAAAEFGDRIAAAASFHGGRLAAEDRPDSPHHAADRISAELFIAHADADQSMPPEQIARLDRALEDAGVRHTSVVYEGARHGFTMSDIPPYDEAAARRHFTDLFALLDRALSG</sequence>
<evidence type="ECO:0000259" key="1">
    <source>
        <dbReference type="Pfam" id="PF01738"/>
    </source>
</evidence>
<dbReference type="EMBL" id="QNRE01000018">
    <property type="protein sequence ID" value="RBO83630.1"/>
    <property type="molecule type" value="Genomic_DNA"/>
</dbReference>
<dbReference type="PANTHER" id="PTHR46623:SF10">
    <property type="entry name" value="CARBOXYMETHYLENEBUTENOLIDASE HOMOLOG"/>
    <property type="match status" value="1"/>
</dbReference>
<dbReference type="OrthoDB" id="9787933at2"/>
<dbReference type="Proteomes" id="UP000252586">
    <property type="component" value="Unassembled WGS sequence"/>
</dbReference>
<accession>A0A366D0M2</accession>
<dbReference type="GO" id="GO:0016787">
    <property type="term" value="F:hydrolase activity"/>
    <property type="evidence" value="ECO:0007669"/>
    <property type="project" value="InterPro"/>
</dbReference>
<reference evidence="2 3" key="1">
    <citation type="submission" date="2018-06" db="EMBL/GenBank/DDBJ databases">
        <title>Genomic Encyclopedia of Type Strains, Phase IV (KMG-IV): sequencing the most valuable type-strain genomes for metagenomic binning, comparative biology and taxonomic classification.</title>
        <authorList>
            <person name="Goeker M."/>
        </authorList>
    </citation>
    <scope>NUCLEOTIDE SEQUENCE [LARGE SCALE GENOMIC DNA]</scope>
    <source>
        <strain evidence="2 3">DSM 44599</strain>
    </source>
</reference>
<name>A0A366D0M2_9NOCA</name>
<dbReference type="PANTHER" id="PTHR46623">
    <property type="entry name" value="CARBOXYMETHYLENEBUTENOLIDASE-RELATED"/>
    <property type="match status" value="1"/>
</dbReference>
<feature type="domain" description="Dienelactone hydrolase" evidence="1">
    <location>
        <begin position="20"/>
        <end position="251"/>
    </location>
</feature>